<proteinExistence type="predicted"/>
<dbReference type="Proteomes" id="UP000228859">
    <property type="component" value="Unassembled WGS sequence"/>
</dbReference>
<accession>A0A2D3WFG0</accession>
<dbReference type="RefSeq" id="WP_294893805.1">
    <property type="nucleotide sequence ID" value="NZ_DLUI01000039.1"/>
</dbReference>
<organism evidence="1 2">
    <name type="scientific">Sulfuricurvum kujiense</name>
    <dbReference type="NCBI Taxonomy" id="148813"/>
    <lineage>
        <taxon>Bacteria</taxon>
        <taxon>Pseudomonadati</taxon>
        <taxon>Campylobacterota</taxon>
        <taxon>Epsilonproteobacteria</taxon>
        <taxon>Campylobacterales</taxon>
        <taxon>Sulfurimonadaceae</taxon>
        <taxon>Sulfuricurvum</taxon>
    </lineage>
</organism>
<comment type="caution">
    <text evidence="1">The sequence shown here is derived from an EMBL/GenBank/DDBJ whole genome shotgun (WGS) entry which is preliminary data.</text>
</comment>
<dbReference type="Gene3D" id="3.40.50.2300">
    <property type="match status" value="1"/>
</dbReference>
<evidence type="ECO:0000313" key="2">
    <source>
        <dbReference type="Proteomes" id="UP000228859"/>
    </source>
</evidence>
<dbReference type="InterPro" id="IPR011006">
    <property type="entry name" value="CheY-like_superfamily"/>
</dbReference>
<sequence length="133" mass="15106">MKILIIDQVGFQLQTRKMLLEDAITNCTVDTASSLGEVFISYQKDTYDVVVVDHGIENGQQCVDHIIQTSPSQPILVVSIAIHCVISRCEDCVNNHQIRRLFNPTPIKNIIRLIEGFRGYSCDHYDSETNKIR</sequence>
<dbReference type="SUPFAM" id="SSF52172">
    <property type="entry name" value="CheY-like"/>
    <property type="match status" value="1"/>
</dbReference>
<dbReference type="EMBL" id="DLUI01000039">
    <property type="protein sequence ID" value="DAB39148.1"/>
    <property type="molecule type" value="Genomic_DNA"/>
</dbReference>
<evidence type="ECO:0008006" key="3">
    <source>
        <dbReference type="Google" id="ProtNLM"/>
    </source>
</evidence>
<name>A0A2D3WFG0_9BACT</name>
<reference evidence="1 2" key="1">
    <citation type="journal article" date="2017" name="Front. Microbiol.">
        <title>Comparative Genomic Analysis of the Class Epsilonproteobacteria and Proposed Reclassification to Epsilonbacteraeota (phyl. nov.).</title>
        <authorList>
            <person name="Waite D.W."/>
            <person name="Vanwonterghem I."/>
            <person name="Rinke C."/>
            <person name="Parks D.H."/>
            <person name="Zhang Y."/>
            <person name="Takai K."/>
            <person name="Sievert S.M."/>
            <person name="Simon J."/>
            <person name="Campbell B.J."/>
            <person name="Hanson T.E."/>
            <person name="Woyke T."/>
            <person name="Klotz M.G."/>
            <person name="Hugenholtz P."/>
        </authorList>
    </citation>
    <scope>NUCLEOTIDE SEQUENCE [LARGE SCALE GENOMIC DNA]</scope>
    <source>
        <strain evidence="1">UBA12443</strain>
    </source>
</reference>
<dbReference type="AlphaFoldDB" id="A0A2D3WFG0"/>
<evidence type="ECO:0000313" key="1">
    <source>
        <dbReference type="EMBL" id="DAB39148.1"/>
    </source>
</evidence>
<gene>
    <name evidence="1" type="ORF">CFH83_02255</name>
</gene>
<protein>
    <recommendedName>
        <fullName evidence="3">Response regulatory domain-containing protein</fullName>
    </recommendedName>
</protein>